<reference evidence="2 3" key="1">
    <citation type="submission" date="2016-09" db="EMBL/GenBank/DDBJ databases">
        <title>genome sequences of unsequenced Mycobacteria.</title>
        <authorList>
            <person name="Greninger A.L."/>
            <person name="Jerome K.R."/>
            <person name="Mcnair B."/>
            <person name="Wallis C."/>
            <person name="Fang F."/>
        </authorList>
    </citation>
    <scope>NUCLEOTIDE SEQUENCE [LARGE SCALE GENOMIC DNA]</scope>
    <source>
        <strain evidence="2 3">BM1</strain>
    </source>
</reference>
<dbReference type="STRING" id="1801.BRW64_06660"/>
<keyword evidence="2" id="KW-0808">Transferase</keyword>
<dbReference type="AlphaFoldDB" id="A0A1Q4HHA6"/>
<feature type="region of interest" description="Disordered" evidence="1">
    <location>
        <begin position="335"/>
        <end position="356"/>
    </location>
</feature>
<evidence type="ECO:0000313" key="3">
    <source>
        <dbReference type="Proteomes" id="UP000191039"/>
    </source>
</evidence>
<dbReference type="PANTHER" id="PTHR48228:SF7">
    <property type="entry name" value="FATTY ACYL-COA TRANSFERASE RV3272-RELATED"/>
    <property type="match status" value="1"/>
</dbReference>
<dbReference type="InterPro" id="IPR023606">
    <property type="entry name" value="CoA-Trfase_III_dom_1_sf"/>
</dbReference>
<sequence>MSSPASAVGVPDAVSVRAQAVADGFTARTGVPVDASTLLTGRSAMLGLSPRGRISAGGATRLMRAADTWCAVTLSRPDDIAAVPAVIEADTITDDPWPHLQRWVGARPAAAVVERAGLLGIPAAALAETSASPPVTRVLGPRAQHAGRLLVADMSSMWAGPLCGQLLHRAGATVIKVESGRRPDGTRRGPAAFYDWMNRGKLSYAVEFDDHEAMLRLLSVADVVIEGSRPAALTRRGLGPADIPPRAGRVWVRITGYGTHGDAGTRVAFGDDAAVAGGLVEYHSDGPVFVGDAIADPLTGLHAAAAVADALARGGGELIELSMAATAAGYAGFSGGAVPEPSEPEPGPPASPLGADAAAVQALLDERHTFSC</sequence>
<dbReference type="InterPro" id="IPR003673">
    <property type="entry name" value="CoA-Trfase_fam_III"/>
</dbReference>
<evidence type="ECO:0000313" key="2">
    <source>
        <dbReference type="EMBL" id="OPE55631.1"/>
    </source>
</evidence>
<dbReference type="EMBL" id="MIJD01000024">
    <property type="protein sequence ID" value="OPE55631.1"/>
    <property type="molecule type" value="Genomic_DNA"/>
</dbReference>
<protein>
    <submittedName>
        <fullName evidence="2">CoA transferase</fullName>
    </submittedName>
</protein>
<proteinExistence type="predicted"/>
<dbReference type="Pfam" id="PF02515">
    <property type="entry name" value="CoA_transf_3"/>
    <property type="match status" value="1"/>
</dbReference>
<accession>A0A1Q4HHA6</accession>
<dbReference type="SUPFAM" id="SSF89796">
    <property type="entry name" value="CoA-transferase family III (CaiB/BaiF)"/>
    <property type="match status" value="1"/>
</dbReference>
<gene>
    <name evidence="2" type="ORF">BV510_04075</name>
</gene>
<dbReference type="Gene3D" id="3.40.50.10540">
    <property type="entry name" value="Crotonobetainyl-coa:carnitine coa-transferase, domain 1"/>
    <property type="match status" value="1"/>
</dbReference>
<dbReference type="GO" id="GO:0016740">
    <property type="term" value="F:transferase activity"/>
    <property type="evidence" value="ECO:0007669"/>
    <property type="project" value="UniProtKB-KW"/>
</dbReference>
<dbReference type="InterPro" id="IPR050509">
    <property type="entry name" value="CoA-transferase_III"/>
</dbReference>
<dbReference type="RefSeq" id="WP_073855419.1">
    <property type="nucleotide sequence ID" value="NZ_CP080332.1"/>
</dbReference>
<organism evidence="2 3">
    <name type="scientific">Mycolicibacterium diernhoferi</name>
    <dbReference type="NCBI Taxonomy" id="1801"/>
    <lineage>
        <taxon>Bacteria</taxon>
        <taxon>Bacillati</taxon>
        <taxon>Actinomycetota</taxon>
        <taxon>Actinomycetes</taxon>
        <taxon>Mycobacteriales</taxon>
        <taxon>Mycobacteriaceae</taxon>
        <taxon>Mycolicibacterium</taxon>
    </lineage>
</organism>
<dbReference type="Proteomes" id="UP000191039">
    <property type="component" value="Unassembled WGS sequence"/>
</dbReference>
<dbReference type="PANTHER" id="PTHR48228">
    <property type="entry name" value="SUCCINYL-COA--D-CITRAMALATE COA-TRANSFERASE"/>
    <property type="match status" value="1"/>
</dbReference>
<evidence type="ECO:0000256" key="1">
    <source>
        <dbReference type="SAM" id="MobiDB-lite"/>
    </source>
</evidence>
<comment type="caution">
    <text evidence="2">The sequence shown here is derived from an EMBL/GenBank/DDBJ whole genome shotgun (WGS) entry which is preliminary data.</text>
</comment>
<name>A0A1Q4HHA6_9MYCO</name>